<dbReference type="AlphaFoldDB" id="A0A3N2CUZ2"/>
<dbReference type="RefSeq" id="WP_211332511.1">
    <property type="nucleotide sequence ID" value="NZ_RKHO01000001.1"/>
</dbReference>
<evidence type="ECO:0008006" key="3">
    <source>
        <dbReference type="Google" id="ProtNLM"/>
    </source>
</evidence>
<dbReference type="InterPro" id="IPR054058">
    <property type="entry name" value="HTH_67"/>
</dbReference>
<accession>A0A3N2CUZ2</accession>
<reference evidence="1 2" key="1">
    <citation type="submission" date="2018-11" db="EMBL/GenBank/DDBJ databases">
        <title>Sequencing the genomes of 1000 actinobacteria strains.</title>
        <authorList>
            <person name="Klenk H.-P."/>
        </authorList>
    </citation>
    <scope>NUCLEOTIDE SEQUENCE [LARGE SCALE GENOMIC DNA]</scope>
    <source>
        <strain evidence="1 2">DSM 12652</strain>
    </source>
</reference>
<evidence type="ECO:0000313" key="2">
    <source>
        <dbReference type="Proteomes" id="UP000281738"/>
    </source>
</evidence>
<proteinExistence type="predicted"/>
<organism evidence="1 2">
    <name type="scientific">Nocardioides aurantiacus</name>
    <dbReference type="NCBI Taxonomy" id="86796"/>
    <lineage>
        <taxon>Bacteria</taxon>
        <taxon>Bacillati</taxon>
        <taxon>Actinomycetota</taxon>
        <taxon>Actinomycetes</taxon>
        <taxon>Propionibacteriales</taxon>
        <taxon>Nocardioidaceae</taxon>
        <taxon>Nocardioides</taxon>
    </lineage>
</organism>
<evidence type="ECO:0000313" key="1">
    <source>
        <dbReference type="EMBL" id="ROR91286.1"/>
    </source>
</evidence>
<dbReference type="NCBIfam" id="NF047719">
    <property type="entry name" value="SCO6745_fam_HTH"/>
    <property type="match status" value="1"/>
</dbReference>
<dbReference type="Proteomes" id="UP000281738">
    <property type="component" value="Unassembled WGS sequence"/>
</dbReference>
<sequence>MSAPAGASADLLRASRRTWGALETLHVVGYFAEELPEEYVALGLHQRLSYFAARGAALGPVGPRVTEATFYVFAPWLHDAALPAAWDRTTPAELVAARRRGMARALARTVGDPDITEALALARRLTDGLAATPGSAAGRPLYAAHLQLPWPEEPLLALWHAATLVREHRGDGHVALLVSRGLDPVEATVLDGAWAGKERFLRSTRGWSDDELAAAEDRLRARGWLDDAAALTDLGREQREDLETATDRAALAGWEALGLDDTVRLGELVAPVRRSVLDSGVLPGRLGSLAE</sequence>
<keyword evidence="2" id="KW-1185">Reference proteome</keyword>
<comment type="caution">
    <text evidence="1">The sequence shown here is derived from an EMBL/GenBank/DDBJ whole genome shotgun (WGS) entry which is preliminary data.</text>
</comment>
<dbReference type="EMBL" id="RKHO01000001">
    <property type="protein sequence ID" value="ROR91286.1"/>
    <property type="molecule type" value="Genomic_DNA"/>
</dbReference>
<gene>
    <name evidence="1" type="ORF">EDD33_2152</name>
</gene>
<protein>
    <recommendedName>
        <fullName evidence="3">SalK</fullName>
    </recommendedName>
</protein>
<dbReference type="Pfam" id="PF21863">
    <property type="entry name" value="HTH_67"/>
    <property type="match status" value="1"/>
</dbReference>
<name>A0A3N2CUZ2_9ACTN</name>